<feature type="non-terminal residue" evidence="2">
    <location>
        <position position="59"/>
    </location>
</feature>
<dbReference type="RefSeq" id="XP_040634862.1">
    <property type="nucleotide sequence ID" value="XM_040783005.1"/>
</dbReference>
<evidence type="ECO:0000313" key="3">
    <source>
        <dbReference type="Proteomes" id="UP000019804"/>
    </source>
</evidence>
<keyword evidence="1" id="KW-0472">Membrane</keyword>
<keyword evidence="1" id="KW-0812">Transmembrane</keyword>
<proteinExistence type="predicted"/>
<dbReference type="GeneID" id="63698129"/>
<dbReference type="HOGENOM" id="CLU_2967128_0_0_1"/>
<gene>
    <name evidence="2" type="ORF">EURHEDRAFT_416613</name>
</gene>
<protein>
    <submittedName>
        <fullName evidence="2">Uncharacterized protein</fullName>
    </submittedName>
</protein>
<keyword evidence="3" id="KW-1185">Reference proteome</keyword>
<feature type="transmembrane region" description="Helical" evidence="1">
    <location>
        <begin position="12"/>
        <end position="33"/>
    </location>
</feature>
<name>A0A017S2K7_ASPRC</name>
<dbReference type="Proteomes" id="UP000019804">
    <property type="component" value="Unassembled WGS sequence"/>
</dbReference>
<sequence>MENYSLVPSWIYRTFGAVGVNASWAAVVSGLLFPAKPGPLHYCLGQDEVQVRTRPLSGF</sequence>
<reference evidence="3" key="1">
    <citation type="journal article" date="2014" name="Nat. Commun.">
        <title>Genomic adaptations of the halophilic Dead Sea filamentous fungus Eurotium rubrum.</title>
        <authorList>
            <person name="Kis-Papo T."/>
            <person name="Weig A.R."/>
            <person name="Riley R."/>
            <person name="Persoh D."/>
            <person name="Salamov A."/>
            <person name="Sun H."/>
            <person name="Lipzen A."/>
            <person name="Wasser S.P."/>
            <person name="Rambold G."/>
            <person name="Grigoriev I.V."/>
            <person name="Nevo E."/>
        </authorList>
    </citation>
    <scope>NUCLEOTIDE SEQUENCE [LARGE SCALE GENOMIC DNA]</scope>
    <source>
        <strain evidence="3">CBS 135680</strain>
    </source>
</reference>
<evidence type="ECO:0000256" key="1">
    <source>
        <dbReference type="SAM" id="Phobius"/>
    </source>
</evidence>
<organism evidence="2 3">
    <name type="scientific">Aspergillus ruber (strain CBS 135680)</name>
    <dbReference type="NCBI Taxonomy" id="1388766"/>
    <lineage>
        <taxon>Eukaryota</taxon>
        <taxon>Fungi</taxon>
        <taxon>Dikarya</taxon>
        <taxon>Ascomycota</taxon>
        <taxon>Pezizomycotina</taxon>
        <taxon>Eurotiomycetes</taxon>
        <taxon>Eurotiomycetidae</taxon>
        <taxon>Eurotiales</taxon>
        <taxon>Aspergillaceae</taxon>
        <taxon>Aspergillus</taxon>
        <taxon>Aspergillus subgen. Aspergillus</taxon>
    </lineage>
</organism>
<dbReference type="EMBL" id="KK088447">
    <property type="protein sequence ID" value="EYE91172.1"/>
    <property type="molecule type" value="Genomic_DNA"/>
</dbReference>
<keyword evidence="1" id="KW-1133">Transmembrane helix</keyword>
<evidence type="ECO:0000313" key="2">
    <source>
        <dbReference type="EMBL" id="EYE91172.1"/>
    </source>
</evidence>
<dbReference type="AlphaFoldDB" id="A0A017S2K7"/>
<accession>A0A017S2K7</accession>